<feature type="signal peptide" evidence="1">
    <location>
        <begin position="1"/>
        <end position="18"/>
    </location>
</feature>
<proteinExistence type="predicted"/>
<dbReference type="Proteomes" id="UP000625711">
    <property type="component" value="Unassembled WGS sequence"/>
</dbReference>
<gene>
    <name evidence="2" type="ORF">GWI33_015229</name>
</gene>
<comment type="caution">
    <text evidence="2">The sequence shown here is derived from an EMBL/GenBank/DDBJ whole genome shotgun (WGS) entry which is preliminary data.</text>
</comment>
<protein>
    <submittedName>
        <fullName evidence="2">Uncharacterized protein</fullName>
    </submittedName>
</protein>
<dbReference type="AlphaFoldDB" id="A0A834M4P6"/>
<sequence>MWSIGILFIVFSIKSLNCQKIFENEPFEILDLFYENLKQDPFLLGSDEFTVELRNFIDSKIDRFSFLISKEQNAILSRKKRSATENEKKQFAISKNVLITKKCTWYIQILSK</sequence>
<feature type="chain" id="PRO_5032603664" evidence="1">
    <location>
        <begin position="19"/>
        <end position="112"/>
    </location>
</feature>
<evidence type="ECO:0000313" key="2">
    <source>
        <dbReference type="EMBL" id="KAF7271931.1"/>
    </source>
</evidence>
<keyword evidence="3" id="KW-1185">Reference proteome</keyword>
<keyword evidence="1" id="KW-0732">Signal</keyword>
<evidence type="ECO:0000256" key="1">
    <source>
        <dbReference type="SAM" id="SignalP"/>
    </source>
</evidence>
<reference evidence="2" key="1">
    <citation type="submission" date="2020-08" db="EMBL/GenBank/DDBJ databases">
        <title>Genome sequencing and assembly of the red palm weevil Rhynchophorus ferrugineus.</title>
        <authorList>
            <person name="Dias G.B."/>
            <person name="Bergman C.M."/>
            <person name="Manee M."/>
        </authorList>
    </citation>
    <scope>NUCLEOTIDE SEQUENCE</scope>
    <source>
        <strain evidence="2">AA-2017</strain>
        <tissue evidence="2">Whole larva</tissue>
    </source>
</reference>
<organism evidence="2 3">
    <name type="scientific">Rhynchophorus ferrugineus</name>
    <name type="common">Red palm weevil</name>
    <name type="synonym">Curculio ferrugineus</name>
    <dbReference type="NCBI Taxonomy" id="354439"/>
    <lineage>
        <taxon>Eukaryota</taxon>
        <taxon>Metazoa</taxon>
        <taxon>Ecdysozoa</taxon>
        <taxon>Arthropoda</taxon>
        <taxon>Hexapoda</taxon>
        <taxon>Insecta</taxon>
        <taxon>Pterygota</taxon>
        <taxon>Neoptera</taxon>
        <taxon>Endopterygota</taxon>
        <taxon>Coleoptera</taxon>
        <taxon>Polyphaga</taxon>
        <taxon>Cucujiformia</taxon>
        <taxon>Curculionidae</taxon>
        <taxon>Dryophthorinae</taxon>
        <taxon>Rhynchophorus</taxon>
    </lineage>
</organism>
<accession>A0A834M4P6</accession>
<name>A0A834M4P6_RHYFE</name>
<dbReference type="EMBL" id="JAACXV010013877">
    <property type="protein sequence ID" value="KAF7271931.1"/>
    <property type="molecule type" value="Genomic_DNA"/>
</dbReference>
<evidence type="ECO:0000313" key="3">
    <source>
        <dbReference type="Proteomes" id="UP000625711"/>
    </source>
</evidence>